<comment type="caution">
    <text evidence="5">The sequence shown here is derived from an EMBL/GenBank/DDBJ whole genome shotgun (WGS) entry which is preliminary data.</text>
</comment>
<evidence type="ECO:0000313" key="6">
    <source>
        <dbReference type="Proteomes" id="UP000318995"/>
    </source>
</evidence>
<evidence type="ECO:0000313" key="5">
    <source>
        <dbReference type="EMBL" id="TWT40675.1"/>
    </source>
</evidence>
<dbReference type="GO" id="GO:0003700">
    <property type="term" value="F:DNA-binding transcription factor activity"/>
    <property type="evidence" value="ECO:0007669"/>
    <property type="project" value="InterPro"/>
</dbReference>
<feature type="domain" description="HTH gntR-type" evidence="4">
    <location>
        <begin position="5"/>
        <end position="72"/>
    </location>
</feature>
<keyword evidence="1" id="KW-0805">Transcription regulation</keyword>
<gene>
    <name evidence="5" type="primary">ydfH_2</name>
    <name evidence="5" type="ORF">Pla111_33200</name>
</gene>
<protein>
    <submittedName>
        <fullName evidence="5">Putative HTH-type transcriptional regulator YdfH</fullName>
    </submittedName>
</protein>
<evidence type="ECO:0000256" key="2">
    <source>
        <dbReference type="ARBA" id="ARBA00023125"/>
    </source>
</evidence>
<dbReference type="PANTHER" id="PTHR43537">
    <property type="entry name" value="TRANSCRIPTIONAL REGULATOR, GNTR FAMILY"/>
    <property type="match status" value="1"/>
</dbReference>
<name>A0A5C5VRX0_9BACT</name>
<dbReference type="Gene3D" id="1.20.120.530">
    <property type="entry name" value="GntR ligand-binding domain-like"/>
    <property type="match status" value="1"/>
</dbReference>
<reference evidence="5 6" key="1">
    <citation type="submission" date="2019-02" db="EMBL/GenBank/DDBJ databases">
        <title>Deep-cultivation of Planctomycetes and their phenomic and genomic characterization uncovers novel biology.</title>
        <authorList>
            <person name="Wiegand S."/>
            <person name="Jogler M."/>
            <person name="Boedeker C."/>
            <person name="Pinto D."/>
            <person name="Vollmers J."/>
            <person name="Rivas-Marin E."/>
            <person name="Kohn T."/>
            <person name="Peeters S.H."/>
            <person name="Heuer A."/>
            <person name="Rast P."/>
            <person name="Oberbeckmann S."/>
            <person name="Bunk B."/>
            <person name="Jeske O."/>
            <person name="Meyerdierks A."/>
            <person name="Storesund J.E."/>
            <person name="Kallscheuer N."/>
            <person name="Luecker S."/>
            <person name="Lage O.M."/>
            <person name="Pohl T."/>
            <person name="Merkel B.J."/>
            <person name="Hornburger P."/>
            <person name="Mueller R.-W."/>
            <person name="Bruemmer F."/>
            <person name="Labrenz M."/>
            <person name="Spormann A.M."/>
            <person name="Op Den Camp H."/>
            <person name="Overmann J."/>
            <person name="Amann R."/>
            <person name="Jetten M.S.M."/>
            <person name="Mascher T."/>
            <person name="Medema M.H."/>
            <person name="Devos D.P."/>
            <person name="Kaster A.-K."/>
            <person name="Ovreas L."/>
            <person name="Rohde M."/>
            <person name="Galperin M.Y."/>
            <person name="Jogler C."/>
        </authorList>
    </citation>
    <scope>NUCLEOTIDE SEQUENCE [LARGE SCALE GENOMIC DNA]</scope>
    <source>
        <strain evidence="5 6">Pla111</strain>
    </source>
</reference>
<dbReference type="InterPro" id="IPR008920">
    <property type="entry name" value="TF_FadR/GntR_C"/>
</dbReference>
<dbReference type="Pfam" id="PF07729">
    <property type="entry name" value="FCD"/>
    <property type="match status" value="1"/>
</dbReference>
<sequence>MPISRTIREQVTGQLRDEVVGGQLAPGSVLREAELAARFGVSRGPIRDAFLQLSNEGYLAYQPNRGVTVRHPPDQADREFIAALRRQIEGHVTARGVPSIDDSSLEDIRSLLVDLQIACNRGDTAAVRRCDLAFHEAILTACGGQSLIPAWKQLCSRMAFSYERLSGYKDVYTEHEKIFRDLESRDADALREGLRANII</sequence>
<dbReference type="SMART" id="SM00895">
    <property type="entry name" value="FCD"/>
    <property type="match status" value="1"/>
</dbReference>
<dbReference type="InterPro" id="IPR036388">
    <property type="entry name" value="WH-like_DNA-bd_sf"/>
</dbReference>
<keyword evidence="2" id="KW-0238">DNA-binding</keyword>
<dbReference type="InterPro" id="IPR000524">
    <property type="entry name" value="Tscrpt_reg_HTH_GntR"/>
</dbReference>
<accession>A0A5C5VRX0</accession>
<dbReference type="PROSITE" id="PS50949">
    <property type="entry name" value="HTH_GNTR"/>
    <property type="match status" value="1"/>
</dbReference>
<evidence type="ECO:0000256" key="3">
    <source>
        <dbReference type="ARBA" id="ARBA00023163"/>
    </source>
</evidence>
<evidence type="ECO:0000256" key="1">
    <source>
        <dbReference type="ARBA" id="ARBA00023015"/>
    </source>
</evidence>
<organism evidence="5 6">
    <name type="scientific">Botrimarina hoheduenensis</name>
    <dbReference type="NCBI Taxonomy" id="2528000"/>
    <lineage>
        <taxon>Bacteria</taxon>
        <taxon>Pseudomonadati</taxon>
        <taxon>Planctomycetota</taxon>
        <taxon>Planctomycetia</taxon>
        <taxon>Pirellulales</taxon>
        <taxon>Lacipirellulaceae</taxon>
        <taxon>Botrimarina</taxon>
    </lineage>
</organism>
<dbReference type="SUPFAM" id="SSF48008">
    <property type="entry name" value="GntR ligand-binding domain-like"/>
    <property type="match status" value="1"/>
</dbReference>
<dbReference type="EMBL" id="SJPH01000011">
    <property type="protein sequence ID" value="TWT40675.1"/>
    <property type="molecule type" value="Genomic_DNA"/>
</dbReference>
<dbReference type="InterPro" id="IPR011711">
    <property type="entry name" value="GntR_C"/>
</dbReference>
<dbReference type="PRINTS" id="PR00035">
    <property type="entry name" value="HTHGNTR"/>
</dbReference>
<dbReference type="Gene3D" id="1.10.10.10">
    <property type="entry name" value="Winged helix-like DNA-binding domain superfamily/Winged helix DNA-binding domain"/>
    <property type="match status" value="1"/>
</dbReference>
<dbReference type="OrthoDB" id="9782299at2"/>
<dbReference type="InterPro" id="IPR036390">
    <property type="entry name" value="WH_DNA-bd_sf"/>
</dbReference>
<dbReference type="SUPFAM" id="SSF46785">
    <property type="entry name" value="Winged helix' DNA-binding domain"/>
    <property type="match status" value="1"/>
</dbReference>
<dbReference type="AlphaFoldDB" id="A0A5C5VRX0"/>
<dbReference type="SMART" id="SM00345">
    <property type="entry name" value="HTH_GNTR"/>
    <property type="match status" value="1"/>
</dbReference>
<dbReference type="GO" id="GO:0003677">
    <property type="term" value="F:DNA binding"/>
    <property type="evidence" value="ECO:0007669"/>
    <property type="project" value="UniProtKB-KW"/>
</dbReference>
<dbReference type="RefSeq" id="WP_146575506.1">
    <property type="nucleotide sequence ID" value="NZ_SJPH01000011.1"/>
</dbReference>
<dbReference type="Pfam" id="PF00392">
    <property type="entry name" value="GntR"/>
    <property type="match status" value="1"/>
</dbReference>
<keyword evidence="3" id="KW-0804">Transcription</keyword>
<dbReference type="PANTHER" id="PTHR43537:SF24">
    <property type="entry name" value="GLUCONATE OPERON TRANSCRIPTIONAL REPRESSOR"/>
    <property type="match status" value="1"/>
</dbReference>
<keyword evidence="6" id="KW-1185">Reference proteome</keyword>
<dbReference type="CDD" id="cd07377">
    <property type="entry name" value="WHTH_GntR"/>
    <property type="match status" value="1"/>
</dbReference>
<dbReference type="Proteomes" id="UP000318995">
    <property type="component" value="Unassembled WGS sequence"/>
</dbReference>
<proteinExistence type="predicted"/>
<evidence type="ECO:0000259" key="4">
    <source>
        <dbReference type="PROSITE" id="PS50949"/>
    </source>
</evidence>